<dbReference type="PANTHER" id="PTHR42997">
    <property type="entry name" value="HIT FAMILY HYDROLASE"/>
    <property type="match status" value="1"/>
</dbReference>
<keyword evidence="5" id="KW-0808">Transferase</keyword>
<dbReference type="PROSITE" id="PS00892">
    <property type="entry name" value="HIT_1"/>
    <property type="match status" value="1"/>
</dbReference>
<accession>A0A2A2H9M7</accession>
<dbReference type="SUPFAM" id="SSF53639">
    <property type="entry name" value="AraD/HMP-PK domain-like"/>
    <property type="match status" value="1"/>
</dbReference>
<dbReference type="Gene3D" id="3.40.225.10">
    <property type="entry name" value="Class II aldolase/adducin N-terminal domain"/>
    <property type="match status" value="1"/>
</dbReference>
<evidence type="ECO:0000313" key="5">
    <source>
        <dbReference type="EMBL" id="PAV06075.1"/>
    </source>
</evidence>
<dbReference type="Pfam" id="PF01230">
    <property type="entry name" value="HIT"/>
    <property type="match status" value="1"/>
</dbReference>
<dbReference type="InterPro" id="IPR039383">
    <property type="entry name" value="FHIT"/>
</dbReference>
<sequence>MEIENLKKAVEIIQNSEELAAFIPEVRSNIVMAKENAKDVNDVAGIPGRITIVHGKPKAFVEPEFGVSSHMARLVLSMMKHDSSKRSAMNIKYSPKIIEISEKLGLKVSFYDRNDEPEDVRQVEGGTIPWGVETAVKRIGDIPDIIYHKGAWGKEPSITLIGTSAVDVAKMAACIARLFNTKEGYKVIFTPPAEKSDPKSSDISCIFCAMAKGDPEVSKHVLYNDGEDMVVLNIAPYTTGHLLVIPTKHYTDLNELNPESLKNLFNTVKKAETLIKEVIHPDGINIGINLGEVAGQRIQHIHVHLVPRFKFESSFIGTTANTRVIRESLDETYTRYMEKIEKLTNV</sequence>
<keyword evidence="2" id="KW-0378">Hydrolase</keyword>
<dbReference type="OrthoDB" id="26806at2157"/>
<evidence type="ECO:0000256" key="1">
    <source>
        <dbReference type="ARBA" id="ARBA00022741"/>
    </source>
</evidence>
<dbReference type="InterPro" id="IPR019293">
    <property type="entry name" value="ThiN"/>
</dbReference>
<dbReference type="Pfam" id="PF10120">
    <property type="entry name" value="ThiN"/>
    <property type="match status" value="1"/>
</dbReference>
<evidence type="ECO:0000256" key="2">
    <source>
        <dbReference type="ARBA" id="ARBA00022801"/>
    </source>
</evidence>
<protein>
    <submittedName>
        <fullName evidence="5">Phosphomethylpyrimidine kinase</fullName>
    </submittedName>
</protein>
<gene>
    <name evidence="5" type="ORF">ASJ80_14655</name>
</gene>
<evidence type="ECO:0000313" key="6">
    <source>
        <dbReference type="Proteomes" id="UP000217784"/>
    </source>
</evidence>
<reference evidence="5 6" key="1">
    <citation type="journal article" date="2017" name="BMC Genomics">
        <title>Genomic analysis of methanogenic archaea reveals a shift towards energy conservation.</title>
        <authorList>
            <person name="Gilmore S.P."/>
            <person name="Henske J.K."/>
            <person name="Sexton J.A."/>
            <person name="Solomon K.V."/>
            <person name="Seppala S."/>
            <person name="Yoo J.I."/>
            <person name="Huyett L.M."/>
            <person name="Pressman A."/>
            <person name="Cogan J.Z."/>
            <person name="Kivenson V."/>
            <person name="Peng X."/>
            <person name="Tan Y."/>
            <person name="Valentine D.L."/>
            <person name="O'Malley M.A."/>
        </authorList>
    </citation>
    <scope>NUCLEOTIDE SEQUENCE [LARGE SCALE GENOMIC DNA]</scope>
    <source>
        <strain evidence="5 6">M.o.H.</strain>
    </source>
</reference>
<dbReference type="InterPro" id="IPR011146">
    <property type="entry name" value="HIT-like"/>
</dbReference>
<dbReference type="InterPro" id="IPR036409">
    <property type="entry name" value="Aldolase_II/adducin_N_sf"/>
</dbReference>
<dbReference type="PANTHER" id="PTHR42997:SF1">
    <property type="entry name" value="AP-4-A PHOSPHORYLASE"/>
    <property type="match status" value="1"/>
</dbReference>
<dbReference type="AlphaFoldDB" id="A0A2A2H9M7"/>
<keyword evidence="1" id="KW-0547">Nucleotide-binding</keyword>
<dbReference type="InterPro" id="IPR036265">
    <property type="entry name" value="HIT-like_sf"/>
</dbReference>
<keyword evidence="5" id="KW-0418">Kinase</keyword>
<dbReference type="GO" id="GO:0016301">
    <property type="term" value="F:kinase activity"/>
    <property type="evidence" value="ECO:0007669"/>
    <property type="project" value="UniProtKB-KW"/>
</dbReference>
<dbReference type="EMBL" id="LMVM01000001">
    <property type="protein sequence ID" value="PAV06075.1"/>
    <property type="molecule type" value="Genomic_DNA"/>
</dbReference>
<feature type="short sequence motif" description="Histidine triad motif" evidence="3">
    <location>
        <begin position="300"/>
        <end position="304"/>
    </location>
</feature>
<dbReference type="Proteomes" id="UP000217784">
    <property type="component" value="Unassembled WGS sequence"/>
</dbReference>
<dbReference type="GO" id="GO:0016787">
    <property type="term" value="F:hydrolase activity"/>
    <property type="evidence" value="ECO:0007669"/>
    <property type="project" value="UniProtKB-KW"/>
</dbReference>
<comment type="caution">
    <text evidence="5">The sequence shown here is derived from an EMBL/GenBank/DDBJ whole genome shotgun (WGS) entry which is preliminary data.</text>
</comment>
<dbReference type="PROSITE" id="PS51084">
    <property type="entry name" value="HIT_2"/>
    <property type="match status" value="1"/>
</dbReference>
<dbReference type="GO" id="GO:0000166">
    <property type="term" value="F:nucleotide binding"/>
    <property type="evidence" value="ECO:0007669"/>
    <property type="project" value="UniProtKB-KW"/>
</dbReference>
<dbReference type="CDD" id="cd01275">
    <property type="entry name" value="FHIT"/>
    <property type="match status" value="1"/>
</dbReference>
<dbReference type="SUPFAM" id="SSF54197">
    <property type="entry name" value="HIT-like"/>
    <property type="match status" value="1"/>
</dbReference>
<evidence type="ECO:0000256" key="3">
    <source>
        <dbReference type="PROSITE-ProRule" id="PRU00464"/>
    </source>
</evidence>
<proteinExistence type="predicted"/>
<dbReference type="InterPro" id="IPR019808">
    <property type="entry name" value="Histidine_triad_CS"/>
</dbReference>
<evidence type="ECO:0000259" key="4">
    <source>
        <dbReference type="PROSITE" id="PS51084"/>
    </source>
</evidence>
<name>A0A2A2H9M7_METBR</name>
<dbReference type="RefSeq" id="WP_069583523.1">
    <property type="nucleotide sequence ID" value="NZ_LMVM01000001.1"/>
</dbReference>
<keyword evidence="6" id="KW-1185">Reference proteome</keyword>
<dbReference type="Gene3D" id="3.30.428.10">
    <property type="entry name" value="HIT-like"/>
    <property type="match status" value="1"/>
</dbReference>
<feature type="domain" description="HIT" evidence="4">
    <location>
        <begin position="206"/>
        <end position="315"/>
    </location>
</feature>
<organism evidence="5 6">
    <name type="scientific">Methanobacterium bryantii</name>
    <dbReference type="NCBI Taxonomy" id="2161"/>
    <lineage>
        <taxon>Archaea</taxon>
        <taxon>Methanobacteriati</taxon>
        <taxon>Methanobacteriota</taxon>
        <taxon>Methanomada group</taxon>
        <taxon>Methanobacteria</taxon>
        <taxon>Methanobacteriales</taxon>
        <taxon>Methanobacteriaceae</taxon>
        <taxon>Methanobacterium</taxon>
    </lineage>
</organism>
<dbReference type="InterPro" id="IPR052908">
    <property type="entry name" value="AP-4-A_phosphorylase"/>
</dbReference>